<dbReference type="PANTHER" id="PTHR40032:SF1">
    <property type="entry name" value="EXPORTED PROTEIN"/>
    <property type="match status" value="1"/>
</dbReference>
<dbReference type="Pfam" id="PF12671">
    <property type="entry name" value="Amidase_6"/>
    <property type="match status" value="1"/>
</dbReference>
<dbReference type="AlphaFoldDB" id="A0A2T4Z7V2"/>
<sequence length="313" mass="37505">MEKRGWRQPVAIWFRGQNQLWVEGEPDRLFAWVSDGDAEWVEEERQRWVRLREQQRMRELKPLKGETRFRVLREEQEEDDKMEMNVAVHQRYLYEIQGDLHEQEELSSYRIQLREGQDGWSIVDCTVMPYQFEEASRGWSYYHPPSEGDANTSSYNRMRAVQYAETWWNGANPRYQKFEDDCTNFISQCIHAGGVAMEFSPRRDRGWWYRGSRENWSYSWAVANSLKNYLDRGGTTRAARVSSPQELQLGDIICYDFDGNGHWQHNTIVTAFDPMGMPLVNAHTVNARRRYWDYRDSYAWTPRCQYRYYHIPG</sequence>
<accession>A0A2T4Z7V2</accession>
<organism evidence="2 3">
    <name type="scientific">Desmospora activa DSM 45169</name>
    <dbReference type="NCBI Taxonomy" id="1121389"/>
    <lineage>
        <taxon>Bacteria</taxon>
        <taxon>Bacillati</taxon>
        <taxon>Bacillota</taxon>
        <taxon>Bacilli</taxon>
        <taxon>Bacillales</taxon>
        <taxon>Thermoactinomycetaceae</taxon>
        <taxon>Desmospora</taxon>
    </lineage>
</organism>
<feature type="domain" description="Putative amidase" evidence="1">
    <location>
        <begin position="154"/>
        <end position="302"/>
    </location>
</feature>
<dbReference type="EMBL" id="PZZP01000001">
    <property type="protein sequence ID" value="PTM57976.1"/>
    <property type="molecule type" value="Genomic_DNA"/>
</dbReference>
<protein>
    <submittedName>
        <fullName evidence="2">Putative amidase-like protein</fullName>
    </submittedName>
</protein>
<dbReference type="RefSeq" id="WP_107724837.1">
    <property type="nucleotide sequence ID" value="NZ_PZZP01000001.1"/>
</dbReference>
<name>A0A2T4Z7V2_9BACL</name>
<evidence type="ECO:0000313" key="2">
    <source>
        <dbReference type="EMBL" id="PTM57976.1"/>
    </source>
</evidence>
<dbReference type="OrthoDB" id="9812429at2"/>
<evidence type="ECO:0000313" key="3">
    <source>
        <dbReference type="Proteomes" id="UP000241639"/>
    </source>
</evidence>
<reference evidence="2 3" key="1">
    <citation type="submission" date="2018-04" db="EMBL/GenBank/DDBJ databases">
        <title>Genomic Encyclopedia of Archaeal and Bacterial Type Strains, Phase II (KMG-II): from individual species to whole genera.</title>
        <authorList>
            <person name="Goeker M."/>
        </authorList>
    </citation>
    <scope>NUCLEOTIDE SEQUENCE [LARGE SCALE GENOMIC DNA]</scope>
    <source>
        <strain evidence="2 3">DSM 45169</strain>
    </source>
</reference>
<dbReference type="InterPro" id="IPR024301">
    <property type="entry name" value="Amidase_6"/>
</dbReference>
<gene>
    <name evidence="2" type="ORF">C8J48_0547</name>
</gene>
<comment type="caution">
    <text evidence="2">The sequence shown here is derived from an EMBL/GenBank/DDBJ whole genome shotgun (WGS) entry which is preliminary data.</text>
</comment>
<dbReference type="Proteomes" id="UP000241639">
    <property type="component" value="Unassembled WGS sequence"/>
</dbReference>
<dbReference type="PANTHER" id="PTHR40032">
    <property type="entry name" value="EXPORTED PROTEIN-RELATED"/>
    <property type="match status" value="1"/>
</dbReference>
<keyword evidence="3" id="KW-1185">Reference proteome</keyword>
<proteinExistence type="predicted"/>
<evidence type="ECO:0000259" key="1">
    <source>
        <dbReference type="Pfam" id="PF12671"/>
    </source>
</evidence>